<sequence length="218" mass="24195">MECTVLTLFWIFMFWVIPKFSCSYDIECPKCLHMETTSSVGSLVKLPSNQNCSSESQSGNIKTRACPTQTSDNKMFLCGNMGGNLTVKLNLLGFPVSAQGIVFYRDCILVNKPYPLGCQQNITEAMEKSLLHELGPGVPNITVTTFEGAVCFTQSSNHATNPVLSTIRALSSDVTMQTEKKEKETLHDTSRGVTFTSTSLNTYFCFQFIIFIAFMPPF</sequence>
<reference evidence="3" key="1">
    <citation type="submission" date="2025-08" db="UniProtKB">
        <authorList>
            <consortium name="RefSeq"/>
        </authorList>
    </citation>
    <scope>IDENTIFICATION</scope>
    <source>
        <tissue evidence="3">Whole sample</tissue>
    </source>
</reference>
<evidence type="ECO:0000256" key="1">
    <source>
        <dbReference type="SAM" id="SignalP"/>
    </source>
</evidence>
<dbReference type="OrthoDB" id="10539547at2759"/>
<evidence type="ECO:0000313" key="2">
    <source>
        <dbReference type="Proteomes" id="UP000694844"/>
    </source>
</evidence>
<dbReference type="RefSeq" id="XP_022334034.1">
    <property type="nucleotide sequence ID" value="XM_022478326.1"/>
</dbReference>
<dbReference type="Proteomes" id="UP000694844">
    <property type="component" value="Chromosome 4"/>
</dbReference>
<feature type="chain" id="PRO_5034595754" evidence="1">
    <location>
        <begin position="24"/>
        <end position="218"/>
    </location>
</feature>
<dbReference type="KEGG" id="cvn:111131008"/>
<organism evidence="2 3">
    <name type="scientific">Crassostrea virginica</name>
    <name type="common">Eastern oyster</name>
    <dbReference type="NCBI Taxonomy" id="6565"/>
    <lineage>
        <taxon>Eukaryota</taxon>
        <taxon>Metazoa</taxon>
        <taxon>Spiralia</taxon>
        <taxon>Lophotrochozoa</taxon>
        <taxon>Mollusca</taxon>
        <taxon>Bivalvia</taxon>
        <taxon>Autobranchia</taxon>
        <taxon>Pteriomorphia</taxon>
        <taxon>Ostreida</taxon>
        <taxon>Ostreoidea</taxon>
        <taxon>Ostreidae</taxon>
        <taxon>Crassostrea</taxon>
    </lineage>
</organism>
<accession>A0A8B8E2U1</accession>
<protein>
    <submittedName>
        <fullName evidence="3">Uncharacterized protein LOC111131008</fullName>
    </submittedName>
</protein>
<proteinExistence type="predicted"/>
<dbReference type="GeneID" id="111131008"/>
<keyword evidence="1" id="KW-0732">Signal</keyword>
<evidence type="ECO:0000313" key="3">
    <source>
        <dbReference type="RefSeq" id="XP_022334034.1"/>
    </source>
</evidence>
<feature type="signal peptide" evidence="1">
    <location>
        <begin position="1"/>
        <end position="23"/>
    </location>
</feature>
<dbReference type="AlphaFoldDB" id="A0A8B8E2U1"/>
<name>A0A8B8E2U1_CRAVI</name>
<gene>
    <name evidence="3" type="primary">LOC111131008</name>
</gene>
<keyword evidence="2" id="KW-1185">Reference proteome</keyword>